<protein>
    <recommendedName>
        <fullName evidence="8">Manganese efflux pump MntP</fullName>
    </recommendedName>
</protein>
<dbReference type="InterPro" id="IPR003810">
    <property type="entry name" value="Mntp/YtaF"/>
</dbReference>
<feature type="transmembrane region" description="Helical" evidence="5">
    <location>
        <begin position="6"/>
        <end position="26"/>
    </location>
</feature>
<evidence type="ECO:0000256" key="5">
    <source>
        <dbReference type="SAM" id="Phobius"/>
    </source>
</evidence>
<keyword evidence="7" id="KW-1185">Reference proteome</keyword>
<sequence length="184" mass="19689">MSIIEPILLGMVLSADSFSAAIAMGLRPHRFSDSLKFAFASGGAELFATLTGAVAGEAIISQFTSMTRWIAFSLLFCVAIHMLYEGFRTWRNSNDSAQVIQFHSFNKLLIVAIATSLDALAVGVSLGVSNKPLFPYLVAIGGWALFSTIVGMGIAKKIPEHLLVIFNIIGALILSILAVSILKI</sequence>
<feature type="transmembrane region" description="Helical" evidence="5">
    <location>
        <begin position="108"/>
        <end position="128"/>
    </location>
</feature>
<reference evidence="6 7" key="1">
    <citation type="submission" date="2017-12" db="EMBL/GenBank/DDBJ databases">
        <title>Legionella sainthelensi LA01-117, whole genome sequence of a clinical isolate from New Zealand.</title>
        <authorList>
            <person name="Cree S.L."/>
            <person name="Slow S."/>
            <person name="Kennedy M.A."/>
            <person name="Murdoch D.R."/>
            <person name="Biggs P.J."/>
            <person name="Anderson T."/>
        </authorList>
    </citation>
    <scope>NUCLEOTIDE SEQUENCE [LARGE SCALE GENOMIC DNA]</scope>
    <source>
        <strain evidence="6 7">LA01-117</strain>
    </source>
</reference>
<dbReference type="AlphaFoldDB" id="A0A2H5FPC1"/>
<evidence type="ECO:0000313" key="6">
    <source>
        <dbReference type="EMBL" id="AUH73418.1"/>
    </source>
</evidence>
<dbReference type="PANTHER" id="PTHR35529:SF1">
    <property type="entry name" value="MANGANESE EFFLUX PUMP MNTP-RELATED"/>
    <property type="match status" value="1"/>
</dbReference>
<evidence type="ECO:0000256" key="2">
    <source>
        <dbReference type="ARBA" id="ARBA00022692"/>
    </source>
</evidence>
<feature type="transmembrane region" description="Helical" evidence="5">
    <location>
        <begin position="162"/>
        <end position="182"/>
    </location>
</feature>
<dbReference type="RefSeq" id="WP_101900939.1">
    <property type="nucleotide sequence ID" value="NZ_CP025491.2"/>
</dbReference>
<evidence type="ECO:0000256" key="4">
    <source>
        <dbReference type="ARBA" id="ARBA00023136"/>
    </source>
</evidence>
<proteinExistence type="predicted"/>
<dbReference type="KEGG" id="lsh:CAB17_16170"/>
<keyword evidence="3 5" id="KW-1133">Transmembrane helix</keyword>
<evidence type="ECO:0000256" key="3">
    <source>
        <dbReference type="ARBA" id="ARBA00022989"/>
    </source>
</evidence>
<feature type="transmembrane region" description="Helical" evidence="5">
    <location>
        <begin position="134"/>
        <end position="155"/>
    </location>
</feature>
<name>A0A2H5FPC1_9GAMM</name>
<evidence type="ECO:0008006" key="8">
    <source>
        <dbReference type="Google" id="ProtNLM"/>
    </source>
</evidence>
<accession>A0A2H5FPC1</accession>
<keyword evidence="1" id="KW-1003">Cell membrane</keyword>
<dbReference type="Proteomes" id="UP000234343">
    <property type="component" value="Chromosome"/>
</dbReference>
<evidence type="ECO:0000256" key="1">
    <source>
        <dbReference type="ARBA" id="ARBA00022475"/>
    </source>
</evidence>
<keyword evidence="2 5" id="KW-0812">Transmembrane</keyword>
<dbReference type="PANTHER" id="PTHR35529">
    <property type="entry name" value="MANGANESE EFFLUX PUMP MNTP-RELATED"/>
    <property type="match status" value="1"/>
</dbReference>
<organism evidence="6 7">
    <name type="scientific">Legionella sainthelensi</name>
    <dbReference type="NCBI Taxonomy" id="28087"/>
    <lineage>
        <taxon>Bacteria</taxon>
        <taxon>Pseudomonadati</taxon>
        <taxon>Pseudomonadota</taxon>
        <taxon>Gammaproteobacteria</taxon>
        <taxon>Legionellales</taxon>
        <taxon>Legionellaceae</taxon>
        <taxon>Legionella</taxon>
    </lineage>
</organism>
<dbReference type="EMBL" id="CP025491">
    <property type="protein sequence ID" value="AUH73418.1"/>
    <property type="molecule type" value="Genomic_DNA"/>
</dbReference>
<dbReference type="Pfam" id="PF02659">
    <property type="entry name" value="Mntp"/>
    <property type="match status" value="1"/>
</dbReference>
<evidence type="ECO:0000313" key="7">
    <source>
        <dbReference type="Proteomes" id="UP000234343"/>
    </source>
</evidence>
<keyword evidence="4 5" id="KW-0472">Membrane</keyword>
<feature type="transmembrane region" description="Helical" evidence="5">
    <location>
        <begin position="38"/>
        <end position="60"/>
    </location>
</feature>
<gene>
    <name evidence="6" type="ORF">CAB17_16170</name>
</gene>
<feature type="transmembrane region" description="Helical" evidence="5">
    <location>
        <begin position="66"/>
        <end position="87"/>
    </location>
</feature>